<protein>
    <recommendedName>
        <fullName evidence="14">Vta1 C-terminal domain-containing protein</fullName>
    </recommendedName>
</protein>
<comment type="caution">
    <text evidence="12">The sequence shown here is derived from an EMBL/GenBank/DDBJ whole genome shotgun (WGS) entry which is preliminary data.</text>
</comment>
<evidence type="ECO:0000256" key="3">
    <source>
        <dbReference type="ARBA" id="ARBA00007895"/>
    </source>
</evidence>
<gene>
    <name evidence="12" type="ORF">KGF56_004465</name>
</gene>
<organism evidence="12 13">
    <name type="scientific">Candida oxycetoniae</name>
    <dbReference type="NCBI Taxonomy" id="497107"/>
    <lineage>
        <taxon>Eukaryota</taxon>
        <taxon>Fungi</taxon>
        <taxon>Dikarya</taxon>
        <taxon>Ascomycota</taxon>
        <taxon>Saccharomycotina</taxon>
        <taxon>Pichiomycetes</taxon>
        <taxon>Debaryomycetaceae</taxon>
        <taxon>Candida/Lodderomyces clade</taxon>
        <taxon>Candida</taxon>
    </lineage>
</organism>
<feature type="region of interest" description="Disordered" evidence="9">
    <location>
        <begin position="230"/>
        <end position="349"/>
    </location>
</feature>
<keyword evidence="8" id="KW-0472">Membrane</keyword>
<dbReference type="InterPro" id="IPR039431">
    <property type="entry name" value="Vta1/CALS_N"/>
</dbReference>
<evidence type="ECO:0008006" key="14">
    <source>
        <dbReference type="Google" id="ProtNLM"/>
    </source>
</evidence>
<evidence type="ECO:0000256" key="6">
    <source>
        <dbReference type="ARBA" id="ARBA00022753"/>
    </source>
</evidence>
<evidence type="ECO:0000256" key="9">
    <source>
        <dbReference type="SAM" id="MobiDB-lite"/>
    </source>
</evidence>
<dbReference type="Pfam" id="PF18097">
    <property type="entry name" value="Vta1_C"/>
    <property type="match status" value="1"/>
</dbReference>
<evidence type="ECO:0000256" key="7">
    <source>
        <dbReference type="ARBA" id="ARBA00022927"/>
    </source>
</evidence>
<dbReference type="GO" id="GO:0015031">
    <property type="term" value="P:protein transport"/>
    <property type="evidence" value="ECO:0007669"/>
    <property type="project" value="UniProtKB-KW"/>
</dbReference>
<evidence type="ECO:0000256" key="2">
    <source>
        <dbReference type="ARBA" id="ARBA00004496"/>
    </source>
</evidence>
<comment type="similarity">
    <text evidence="3">Belongs to the VTA1 family.</text>
</comment>
<keyword evidence="6" id="KW-0967">Endosome</keyword>
<keyword evidence="7" id="KW-0653">Protein transport</keyword>
<dbReference type="GeneID" id="73382080"/>
<evidence type="ECO:0000256" key="8">
    <source>
        <dbReference type="ARBA" id="ARBA00023136"/>
    </source>
</evidence>
<name>A0AAI9STJ9_9ASCO</name>
<keyword evidence="4" id="KW-0813">Transport</keyword>
<evidence type="ECO:0000256" key="1">
    <source>
        <dbReference type="ARBA" id="ARBA00004481"/>
    </source>
</evidence>
<comment type="subcellular location">
    <subcellularLocation>
        <location evidence="2">Cytoplasm</location>
    </subcellularLocation>
    <subcellularLocation>
        <location evidence="1">Endosome membrane</location>
        <topology evidence="1">Peripheral membrane protein</topology>
    </subcellularLocation>
</comment>
<dbReference type="Gene3D" id="1.25.40.270">
    <property type="entry name" value="Vacuolar protein sorting-associated protein vta1"/>
    <property type="match status" value="1"/>
</dbReference>
<dbReference type="AlphaFoldDB" id="A0AAI9STJ9"/>
<dbReference type="Gene3D" id="1.20.5.420">
    <property type="entry name" value="Immunoglobulin FC, subunit C"/>
    <property type="match status" value="1"/>
</dbReference>
<proteinExistence type="inferred from homology"/>
<dbReference type="GO" id="GO:0005771">
    <property type="term" value="C:multivesicular body"/>
    <property type="evidence" value="ECO:0007669"/>
    <property type="project" value="TreeGrafter"/>
</dbReference>
<feature type="domain" description="Vta1/callose synthase N-terminal" evidence="10">
    <location>
        <begin position="18"/>
        <end position="184"/>
    </location>
</feature>
<dbReference type="PANTHER" id="PTHR46009:SF1">
    <property type="entry name" value="VACUOLAR PROTEIN SORTING-ASSOCIATED PROTEIN VTA1 HOMOLOG"/>
    <property type="match status" value="1"/>
</dbReference>
<keyword evidence="13" id="KW-1185">Reference proteome</keyword>
<evidence type="ECO:0000256" key="5">
    <source>
        <dbReference type="ARBA" id="ARBA00022490"/>
    </source>
</evidence>
<evidence type="ECO:0000256" key="4">
    <source>
        <dbReference type="ARBA" id="ARBA00022448"/>
    </source>
</evidence>
<evidence type="ECO:0000313" key="12">
    <source>
        <dbReference type="EMBL" id="KAI3402791.2"/>
    </source>
</evidence>
<evidence type="ECO:0000259" key="11">
    <source>
        <dbReference type="Pfam" id="PF18097"/>
    </source>
</evidence>
<dbReference type="Pfam" id="PF04652">
    <property type="entry name" value="Vta1"/>
    <property type="match status" value="1"/>
</dbReference>
<sequence>MSISIEEIPQELRSDKLVTPYIQRSLELKEVEPVVSYYCKIFVLEHILENKLHTESKTNEEFTIKLLDDTEALKNSSENEDLHNVLTDKNVSFGLVFKFTYQLFNSCLEALKNYNSNARAQLIAKFRATLCFFNLFDVFRSSENEINFSKYTGGKIHSWTELEKLNKDKIKILKYQLTRLIKNEVVPAQTELDEAELEKQFDEEVANLESKNIDEEVANLESKNIDEEVANLESKNIDDNSVGPESQKYGEEDTTAAAAAKTTEKHEGNDEDDSRLDLPGAPHFLPTVSPESEEDTVKLPGAPKYLPDDDISHINKSGSIHVFPPSSPETKKPPSLVKTKSNPKHNTKPLSKENINEILNRDDVITQIQKHTKFANSALQFDDLNEAEKQLRNGLELLQILRQQENI</sequence>
<dbReference type="InterPro" id="IPR023175">
    <property type="entry name" value="Vta1/CALS_N_sf"/>
</dbReference>
<evidence type="ECO:0000313" key="13">
    <source>
        <dbReference type="Proteomes" id="UP001202479"/>
    </source>
</evidence>
<dbReference type="EMBL" id="JAHUZD010000141">
    <property type="protein sequence ID" value="KAI3402791.2"/>
    <property type="molecule type" value="Genomic_DNA"/>
</dbReference>
<feature type="domain" description="Vta1 C-terminal" evidence="11">
    <location>
        <begin position="363"/>
        <end position="399"/>
    </location>
</feature>
<dbReference type="RefSeq" id="XP_049178538.1">
    <property type="nucleotide sequence ID" value="XM_049325907.1"/>
</dbReference>
<dbReference type="InterPro" id="IPR044538">
    <property type="entry name" value="Vta1-like"/>
</dbReference>
<dbReference type="PANTHER" id="PTHR46009">
    <property type="entry name" value="VACUOLAR PROTEIN SORTING-ASSOCIATED PROTEIN VTA1 HOMOLOG"/>
    <property type="match status" value="1"/>
</dbReference>
<dbReference type="GO" id="GO:0032511">
    <property type="term" value="P:late endosome to vacuole transport via multivesicular body sorting pathway"/>
    <property type="evidence" value="ECO:0007669"/>
    <property type="project" value="InterPro"/>
</dbReference>
<dbReference type="InterPro" id="IPR041212">
    <property type="entry name" value="Vta1_C"/>
</dbReference>
<reference evidence="12" key="1">
    <citation type="journal article" date="2022" name="DNA Res.">
        <title>Genome analysis of five recently described species of the CUG-Ser clade uncovers Candida theae as a new hybrid lineage with pathogenic potential in the Candida parapsilosis species complex.</title>
        <authorList>
            <person name="Mixao V."/>
            <person name="Del Olmo V."/>
            <person name="Hegedusova E."/>
            <person name="Saus E."/>
            <person name="Pryszcz L."/>
            <person name="Cillingova A."/>
            <person name="Nosek J."/>
            <person name="Gabaldon T."/>
        </authorList>
    </citation>
    <scope>NUCLEOTIDE SEQUENCE</scope>
    <source>
        <strain evidence="12">CBS 10844</strain>
    </source>
</reference>
<evidence type="ECO:0000259" key="10">
    <source>
        <dbReference type="Pfam" id="PF04652"/>
    </source>
</evidence>
<dbReference type="GO" id="GO:0010008">
    <property type="term" value="C:endosome membrane"/>
    <property type="evidence" value="ECO:0007669"/>
    <property type="project" value="UniProtKB-SubCell"/>
</dbReference>
<dbReference type="Proteomes" id="UP001202479">
    <property type="component" value="Unassembled WGS sequence"/>
</dbReference>
<keyword evidence="5" id="KW-0963">Cytoplasm</keyword>
<accession>A0AAI9STJ9</accession>